<evidence type="ECO:0000256" key="4">
    <source>
        <dbReference type="ARBA" id="ARBA00022692"/>
    </source>
</evidence>
<keyword evidence="3" id="KW-0808">Transferase</keyword>
<feature type="domain" description="ShKT" evidence="9">
    <location>
        <begin position="402"/>
        <end position="436"/>
    </location>
</feature>
<evidence type="ECO:0000259" key="9">
    <source>
        <dbReference type="PROSITE" id="PS51670"/>
    </source>
</evidence>
<comment type="caution">
    <text evidence="10">The sequence shown here is derived from an EMBL/GenBank/DDBJ whole genome shotgun (WGS) entry which is preliminary data.</text>
</comment>
<dbReference type="AlphaFoldDB" id="A0AAV1I797"/>
<proteinExistence type="predicted"/>
<accession>A0AAV1I797</accession>
<dbReference type="EMBL" id="CAUYUE010000008">
    <property type="protein sequence ID" value="CAK0783213.1"/>
    <property type="molecule type" value="Genomic_DNA"/>
</dbReference>
<protein>
    <recommendedName>
        <fullName evidence="9">ShKT domain-containing protein</fullName>
    </recommendedName>
</protein>
<dbReference type="PROSITE" id="PS51670">
    <property type="entry name" value="SHKT"/>
    <property type="match status" value="1"/>
</dbReference>
<feature type="transmembrane region" description="Helical" evidence="7">
    <location>
        <begin position="593"/>
        <end position="617"/>
    </location>
</feature>
<dbReference type="InterPro" id="IPR003582">
    <property type="entry name" value="ShKT_dom"/>
</dbReference>
<dbReference type="InterPro" id="IPR056508">
    <property type="entry name" value="HPAT-like"/>
</dbReference>
<keyword evidence="2" id="KW-0328">Glycosyltransferase</keyword>
<keyword evidence="4 7" id="KW-0812">Transmembrane</keyword>
<evidence type="ECO:0000256" key="6">
    <source>
        <dbReference type="ARBA" id="ARBA00023136"/>
    </source>
</evidence>
<dbReference type="GO" id="GO:0016020">
    <property type="term" value="C:membrane"/>
    <property type="evidence" value="ECO:0007669"/>
    <property type="project" value="UniProtKB-SubCell"/>
</dbReference>
<keyword evidence="6 7" id="KW-0472">Membrane</keyword>
<gene>
    <name evidence="10" type="ORF">CVIRNUC_006412</name>
</gene>
<dbReference type="InterPro" id="IPR044845">
    <property type="entry name" value="HPAT/SRGT1-like"/>
</dbReference>
<dbReference type="PANTHER" id="PTHR31485">
    <property type="entry name" value="PEPTIDYL SERINE ALPHA-GALACTOSYLTRANSFERASE"/>
    <property type="match status" value="1"/>
</dbReference>
<evidence type="ECO:0000313" key="11">
    <source>
        <dbReference type="Proteomes" id="UP001314263"/>
    </source>
</evidence>
<keyword evidence="8" id="KW-0732">Signal</keyword>
<name>A0AAV1I797_9CHLO</name>
<dbReference type="Pfam" id="PF23452">
    <property type="entry name" value="HPAT"/>
    <property type="match status" value="1"/>
</dbReference>
<reference evidence="10 11" key="1">
    <citation type="submission" date="2023-10" db="EMBL/GenBank/DDBJ databases">
        <authorList>
            <person name="Maclean D."/>
            <person name="Macfadyen A."/>
        </authorList>
    </citation>
    <scope>NUCLEOTIDE SEQUENCE [LARGE SCALE GENOMIC DNA]</scope>
</reference>
<keyword evidence="5 7" id="KW-1133">Transmembrane helix</keyword>
<evidence type="ECO:0000313" key="10">
    <source>
        <dbReference type="EMBL" id="CAK0783213.1"/>
    </source>
</evidence>
<evidence type="ECO:0000256" key="2">
    <source>
        <dbReference type="ARBA" id="ARBA00022676"/>
    </source>
</evidence>
<evidence type="ECO:0000256" key="8">
    <source>
        <dbReference type="SAM" id="SignalP"/>
    </source>
</evidence>
<sequence>MDMSSKARTSALPLTIAALMISTAAAGYSIHTVVSTQCTDAIYFEWQVFGLAYSFRRAGQPGRLTRLLSCSEEKLREYRWLGIMPTFVVPDIEYDEEQDDHYTAYNKPFSIATWLKVEKPREDYIMVIDADSILRKPFLPEELHLKLGQAHTPYHFEIMAGVNNQLAEKHVPYVVPRRDWLAGPEGRKADRVGPPYIMHREDLETVAPLWYHFTREVRNDPEAWKLTGDGSGGSAGSRSWISEMYGYSFAAATADVWHQQVDYTANLVPGYGPIGPPKVLHYGNDLGVNNITYYEFDKVKLKERGFNPLECPPWKKEEGKFMSGVLPFPPSPMSFESKGLNLLRDLLAIEPAIVLNAAFCERHLRKCPAHEHLQACEKVAEQEKQLDAAYDGLEGELRKVPCKNWHKECDDWGKENYCNSNPRFMWYACRKTCSSCFRPDLQVRWRGGLNASRLAGARARSRCHELRMEELLAGDYHLDYNPEGLGEAEDPCEEAEEQARAAAAAAARDVTDAGGAAAARTAGAVPGAGKGEVQKRPENWVLPHESLVPELVIQMKESLPLSRRLRVNVAGVSAAAHALPRGAARSSSSVPAFVAFLDWFGVLAMWACVVGLFLMCWRRLFGRSMFGGRGMGQALPIKHT</sequence>
<evidence type="ECO:0000256" key="7">
    <source>
        <dbReference type="SAM" id="Phobius"/>
    </source>
</evidence>
<keyword evidence="11" id="KW-1185">Reference proteome</keyword>
<evidence type="ECO:0000256" key="3">
    <source>
        <dbReference type="ARBA" id="ARBA00022679"/>
    </source>
</evidence>
<dbReference type="PANTHER" id="PTHR31485:SF7">
    <property type="entry name" value="PEPTIDYL SERINE ALPHA-GALACTOSYLTRANSFERASE"/>
    <property type="match status" value="1"/>
</dbReference>
<feature type="chain" id="PRO_5043483067" description="ShKT domain-containing protein" evidence="8">
    <location>
        <begin position="27"/>
        <end position="640"/>
    </location>
</feature>
<comment type="subcellular location">
    <subcellularLocation>
        <location evidence="1">Membrane</location>
        <topology evidence="1">Single-pass membrane protein</topology>
    </subcellularLocation>
</comment>
<evidence type="ECO:0000256" key="5">
    <source>
        <dbReference type="ARBA" id="ARBA00022989"/>
    </source>
</evidence>
<feature type="signal peptide" evidence="8">
    <location>
        <begin position="1"/>
        <end position="26"/>
    </location>
</feature>
<dbReference type="Proteomes" id="UP001314263">
    <property type="component" value="Unassembled WGS sequence"/>
</dbReference>
<organism evidence="10 11">
    <name type="scientific">Coccomyxa viridis</name>
    <dbReference type="NCBI Taxonomy" id="1274662"/>
    <lineage>
        <taxon>Eukaryota</taxon>
        <taxon>Viridiplantae</taxon>
        <taxon>Chlorophyta</taxon>
        <taxon>core chlorophytes</taxon>
        <taxon>Trebouxiophyceae</taxon>
        <taxon>Trebouxiophyceae incertae sedis</taxon>
        <taxon>Coccomyxaceae</taxon>
        <taxon>Coccomyxa</taxon>
    </lineage>
</organism>
<evidence type="ECO:0000256" key="1">
    <source>
        <dbReference type="ARBA" id="ARBA00004167"/>
    </source>
</evidence>
<dbReference type="GO" id="GO:0016757">
    <property type="term" value="F:glycosyltransferase activity"/>
    <property type="evidence" value="ECO:0007669"/>
    <property type="project" value="UniProtKB-KW"/>
</dbReference>